<keyword evidence="2 9" id="KW-0813">Transport</keyword>
<evidence type="ECO:0000256" key="6">
    <source>
        <dbReference type="ARBA" id="ARBA00023065"/>
    </source>
</evidence>
<dbReference type="GO" id="GO:0008381">
    <property type="term" value="F:mechanosensitive monoatomic ion channel activity"/>
    <property type="evidence" value="ECO:0007669"/>
    <property type="project" value="UniProtKB-UniRule"/>
</dbReference>
<evidence type="ECO:0000256" key="8">
    <source>
        <dbReference type="ARBA" id="ARBA00023303"/>
    </source>
</evidence>
<dbReference type="Gene3D" id="1.10.1200.120">
    <property type="entry name" value="Large-conductance mechanosensitive channel, MscL, domain 1"/>
    <property type="match status" value="1"/>
</dbReference>
<dbReference type="SUPFAM" id="SSF81330">
    <property type="entry name" value="Gated mechanosensitive channel"/>
    <property type="match status" value="1"/>
</dbReference>
<keyword evidence="8 9" id="KW-0407">Ion channel</keyword>
<dbReference type="RefSeq" id="WP_073392292.1">
    <property type="nucleotide sequence ID" value="NZ_FQVU01000007.1"/>
</dbReference>
<evidence type="ECO:0000256" key="9">
    <source>
        <dbReference type="HAMAP-Rule" id="MF_00115"/>
    </source>
</evidence>
<dbReference type="OrthoDB" id="9810350at2"/>
<keyword evidence="6 9" id="KW-0406">Ion transport</keyword>
<gene>
    <name evidence="9" type="primary">mscL</name>
    <name evidence="10" type="ORF">SAMN05443575_4097</name>
</gene>
<evidence type="ECO:0000256" key="1">
    <source>
        <dbReference type="ARBA" id="ARBA00004141"/>
    </source>
</evidence>
<keyword evidence="4 9" id="KW-0812">Transmembrane</keyword>
<feature type="transmembrane region" description="Helical" evidence="9">
    <location>
        <begin position="12"/>
        <end position="35"/>
    </location>
</feature>
<comment type="subunit">
    <text evidence="9">Homopentamer.</text>
</comment>
<keyword evidence="5 9" id="KW-1133">Transmembrane helix</keyword>
<evidence type="ECO:0000256" key="2">
    <source>
        <dbReference type="ARBA" id="ARBA00022448"/>
    </source>
</evidence>
<keyword evidence="7 9" id="KW-0472">Membrane</keyword>
<dbReference type="AlphaFoldDB" id="A0A1M5U0W9"/>
<dbReference type="STRING" id="1206085.SAMN05443575_4097"/>
<dbReference type="InterPro" id="IPR037673">
    <property type="entry name" value="MSC/AndL"/>
</dbReference>
<comment type="function">
    <text evidence="9">Channel that opens in response to stretch forces in the membrane lipid bilayer. May participate in the regulation of osmotic pressure changes within the cell.</text>
</comment>
<evidence type="ECO:0000256" key="5">
    <source>
        <dbReference type="ARBA" id="ARBA00022989"/>
    </source>
</evidence>
<protein>
    <recommendedName>
        <fullName evidence="9">Large-conductance mechanosensitive channel</fullName>
    </recommendedName>
</protein>
<name>A0A1M5U0W9_9ACTN</name>
<feature type="transmembrane region" description="Helical" evidence="9">
    <location>
        <begin position="84"/>
        <end position="104"/>
    </location>
</feature>
<reference evidence="10 11" key="1">
    <citation type="submission" date="2016-11" db="EMBL/GenBank/DDBJ databases">
        <authorList>
            <person name="Jaros S."/>
            <person name="Januszkiewicz K."/>
            <person name="Wedrychowicz H."/>
        </authorList>
    </citation>
    <scope>NUCLEOTIDE SEQUENCE [LARGE SCALE GENOMIC DNA]</scope>
    <source>
        <strain evidence="10 11">DSM 45627</strain>
    </source>
</reference>
<evidence type="ECO:0000313" key="11">
    <source>
        <dbReference type="Proteomes" id="UP000186132"/>
    </source>
</evidence>
<dbReference type="GO" id="GO:0005886">
    <property type="term" value="C:plasma membrane"/>
    <property type="evidence" value="ECO:0007669"/>
    <property type="project" value="UniProtKB-SubCell"/>
</dbReference>
<dbReference type="EMBL" id="FQVU01000007">
    <property type="protein sequence ID" value="SHH56516.1"/>
    <property type="molecule type" value="Genomic_DNA"/>
</dbReference>
<evidence type="ECO:0000256" key="7">
    <source>
        <dbReference type="ARBA" id="ARBA00023136"/>
    </source>
</evidence>
<proteinExistence type="inferred from homology"/>
<dbReference type="Proteomes" id="UP000186132">
    <property type="component" value="Unassembled WGS sequence"/>
</dbReference>
<comment type="similarity">
    <text evidence="9">Belongs to the MscL family.</text>
</comment>
<dbReference type="PANTHER" id="PTHR30266">
    <property type="entry name" value="MECHANOSENSITIVE CHANNEL MSCL"/>
    <property type="match status" value="1"/>
</dbReference>
<organism evidence="10 11">
    <name type="scientific">Jatrophihabitans endophyticus</name>
    <dbReference type="NCBI Taxonomy" id="1206085"/>
    <lineage>
        <taxon>Bacteria</taxon>
        <taxon>Bacillati</taxon>
        <taxon>Actinomycetota</taxon>
        <taxon>Actinomycetes</taxon>
        <taxon>Jatrophihabitantales</taxon>
        <taxon>Jatrophihabitantaceae</taxon>
        <taxon>Jatrophihabitans</taxon>
    </lineage>
</organism>
<evidence type="ECO:0000256" key="3">
    <source>
        <dbReference type="ARBA" id="ARBA00022475"/>
    </source>
</evidence>
<dbReference type="HAMAP" id="MF_00115">
    <property type="entry name" value="MscL"/>
    <property type="match status" value="1"/>
</dbReference>
<evidence type="ECO:0000256" key="4">
    <source>
        <dbReference type="ARBA" id="ARBA00022692"/>
    </source>
</evidence>
<accession>A0A1M5U0W9</accession>
<keyword evidence="3 9" id="KW-1003">Cell membrane</keyword>
<comment type="subcellular location">
    <subcellularLocation>
        <location evidence="9">Cell membrane</location>
        <topology evidence="9">Multi-pass membrane protein</topology>
    </subcellularLocation>
    <subcellularLocation>
        <location evidence="1">Membrane</location>
        <topology evidence="1">Multi-pass membrane protein</topology>
    </subcellularLocation>
</comment>
<dbReference type="NCBIfam" id="TIGR00220">
    <property type="entry name" value="mscL"/>
    <property type="match status" value="1"/>
</dbReference>
<dbReference type="Pfam" id="PF01741">
    <property type="entry name" value="MscL"/>
    <property type="match status" value="1"/>
</dbReference>
<sequence>MIKGFKDFIMRGNVVELAIAVVIGTAFQAVVSGVVNAVIKPLVNSAGGANVNGLGFSLRHTEGVKAGSAQDVLGKSTFIDLSSIVNAVIAFLVTAAVVYFFIVVPMNTFQERRALKAAKGEPDPTPRAEDVILLEQIRDLLAANSATGVAQTNPAKSPPTG</sequence>
<keyword evidence="11" id="KW-1185">Reference proteome</keyword>
<dbReference type="InterPro" id="IPR036019">
    <property type="entry name" value="MscL_channel"/>
</dbReference>
<dbReference type="InterPro" id="IPR001185">
    <property type="entry name" value="MS_channel"/>
</dbReference>
<dbReference type="PANTHER" id="PTHR30266:SF2">
    <property type="entry name" value="LARGE-CONDUCTANCE MECHANOSENSITIVE CHANNEL"/>
    <property type="match status" value="1"/>
</dbReference>
<evidence type="ECO:0000313" key="10">
    <source>
        <dbReference type="EMBL" id="SHH56516.1"/>
    </source>
</evidence>